<organism evidence="1 2">
    <name type="scientific">Pyrenophora tritici-repentis (strain Pt-1C-BFP)</name>
    <name type="common">Wheat tan spot fungus</name>
    <name type="synonym">Drechslera tritici-repentis</name>
    <dbReference type="NCBI Taxonomy" id="426418"/>
    <lineage>
        <taxon>Eukaryota</taxon>
        <taxon>Fungi</taxon>
        <taxon>Dikarya</taxon>
        <taxon>Ascomycota</taxon>
        <taxon>Pezizomycotina</taxon>
        <taxon>Dothideomycetes</taxon>
        <taxon>Pleosporomycetidae</taxon>
        <taxon>Pleosporales</taxon>
        <taxon>Pleosporineae</taxon>
        <taxon>Pleosporaceae</taxon>
        <taxon>Pyrenophora</taxon>
    </lineage>
</organism>
<protein>
    <submittedName>
        <fullName evidence="1">Uncharacterized protein</fullName>
    </submittedName>
</protein>
<dbReference type="EMBL" id="DS231628">
    <property type="protein sequence ID" value="EDU43494.1"/>
    <property type="molecule type" value="Genomic_DNA"/>
</dbReference>
<evidence type="ECO:0000313" key="2">
    <source>
        <dbReference type="Proteomes" id="UP000001471"/>
    </source>
</evidence>
<sequence>MACVPASQEEQLINNHIHNPRDPHLALEEDEDVYCASCKGCGYDEGGVFRIYSGSGGIVGGDGHQEVGVNVLAEFSEIVLVG</sequence>
<gene>
    <name evidence="1" type="ORF">PTRG_10444</name>
</gene>
<accession>B2WKD4</accession>
<name>B2WKD4_PYRTR</name>
<proteinExistence type="predicted"/>
<dbReference type="InParanoid" id="B2WKD4"/>
<dbReference type="Proteomes" id="UP000001471">
    <property type="component" value="Unassembled WGS sequence"/>
</dbReference>
<dbReference type="AlphaFoldDB" id="B2WKD4"/>
<evidence type="ECO:0000313" key="1">
    <source>
        <dbReference type="EMBL" id="EDU43494.1"/>
    </source>
</evidence>
<dbReference type="HOGENOM" id="CLU_2559419_0_0_1"/>
<reference evidence="2" key="1">
    <citation type="journal article" date="2013" name="G3 (Bethesda)">
        <title>Comparative genomics of a plant-pathogenic fungus, Pyrenophora tritici-repentis, reveals transduplication and the impact of repeat elements on pathogenicity and population divergence.</title>
        <authorList>
            <person name="Manning V.A."/>
            <person name="Pandelova I."/>
            <person name="Dhillon B."/>
            <person name="Wilhelm L.J."/>
            <person name="Goodwin S.B."/>
            <person name="Berlin A.M."/>
            <person name="Figueroa M."/>
            <person name="Freitag M."/>
            <person name="Hane J.K."/>
            <person name="Henrissat B."/>
            <person name="Holman W.H."/>
            <person name="Kodira C.D."/>
            <person name="Martin J."/>
            <person name="Oliver R.P."/>
            <person name="Robbertse B."/>
            <person name="Schackwitz W."/>
            <person name="Schwartz D.C."/>
            <person name="Spatafora J.W."/>
            <person name="Turgeon B.G."/>
            <person name="Yandava C."/>
            <person name="Young S."/>
            <person name="Zhou S."/>
            <person name="Zeng Q."/>
            <person name="Grigoriev I.V."/>
            <person name="Ma L.-J."/>
            <person name="Ciuffetti L.M."/>
        </authorList>
    </citation>
    <scope>NUCLEOTIDE SEQUENCE [LARGE SCALE GENOMIC DNA]</scope>
    <source>
        <strain evidence="2">Pt-1C-BFP</strain>
    </source>
</reference>